<evidence type="ECO:0000313" key="1">
    <source>
        <dbReference type="EMBL" id="MEX5286094.1"/>
    </source>
</evidence>
<sequence>MLQSEKVKKAIESVKECCGHCEICSPDCPIAVAQRALQGLLADLEEYEAEQS</sequence>
<accession>A0ABV3X7C0</accession>
<dbReference type="RefSeq" id="WP_368847810.1">
    <property type="nucleotide sequence ID" value="NZ_CP194411.1"/>
</dbReference>
<dbReference type="Proteomes" id="UP001559623">
    <property type="component" value="Unassembled WGS sequence"/>
</dbReference>
<keyword evidence="2" id="KW-1185">Reference proteome</keyword>
<name>A0ABV3X7C0_9FIRM</name>
<reference evidence="1 2" key="1">
    <citation type="submission" date="2023-04" db="EMBL/GenBank/DDBJ databases">
        <title>Genome Sequence of Selenomonas sputigena ATCC 33150.</title>
        <authorList>
            <person name="Miller D.P."/>
            <person name="Anvari S."/>
            <person name="Polson S.W."/>
            <person name="Macdonald M."/>
            <person name="Mcdowell J.V."/>
        </authorList>
    </citation>
    <scope>NUCLEOTIDE SEQUENCE [LARGE SCALE GENOMIC DNA]</scope>
    <source>
        <strain evidence="1 2">ATCC 33150</strain>
    </source>
</reference>
<protein>
    <recommendedName>
        <fullName evidence="3">4Fe-4S ferredoxin-type domain-containing protein</fullName>
    </recommendedName>
</protein>
<dbReference type="EMBL" id="JARVLH010000007">
    <property type="protein sequence ID" value="MEX5286094.1"/>
    <property type="molecule type" value="Genomic_DNA"/>
</dbReference>
<organism evidence="1 2">
    <name type="scientific">Selenomonas sputigena</name>
    <dbReference type="NCBI Taxonomy" id="69823"/>
    <lineage>
        <taxon>Bacteria</taxon>
        <taxon>Bacillati</taxon>
        <taxon>Bacillota</taxon>
        <taxon>Negativicutes</taxon>
        <taxon>Selenomonadales</taxon>
        <taxon>Selenomonadaceae</taxon>
        <taxon>Selenomonas</taxon>
    </lineage>
</organism>
<proteinExistence type="predicted"/>
<evidence type="ECO:0000313" key="2">
    <source>
        <dbReference type="Proteomes" id="UP001559623"/>
    </source>
</evidence>
<comment type="caution">
    <text evidence="1">The sequence shown here is derived from an EMBL/GenBank/DDBJ whole genome shotgun (WGS) entry which is preliminary data.</text>
</comment>
<gene>
    <name evidence="1" type="ORF">QCO44_10715</name>
</gene>
<evidence type="ECO:0008006" key="3">
    <source>
        <dbReference type="Google" id="ProtNLM"/>
    </source>
</evidence>